<dbReference type="UniPathway" id="UPA00232"/>
<dbReference type="PANTHER" id="PTHR43876">
    <property type="entry name" value="UBIQUINONE BIOSYNTHESIS MONOOXYGENASE COQ6, MITOCHONDRIAL"/>
    <property type="match status" value="1"/>
</dbReference>
<comment type="caution">
    <text evidence="11">The sequence shown here is derived from an EMBL/GenBank/DDBJ whole genome shotgun (WGS) entry which is preliminary data.</text>
</comment>
<dbReference type="InterPro" id="IPR036188">
    <property type="entry name" value="FAD/NAD-bd_sf"/>
</dbReference>
<protein>
    <submittedName>
        <fullName evidence="11">2-octaprenylphenol hydroxylase</fullName>
    </submittedName>
</protein>
<dbReference type="Proteomes" id="UP000295830">
    <property type="component" value="Unassembled WGS sequence"/>
</dbReference>
<feature type="domain" description="FAD-binding" evidence="10">
    <location>
        <begin position="9"/>
        <end position="335"/>
    </location>
</feature>
<keyword evidence="9" id="KW-1133">Transmembrane helix</keyword>
<evidence type="ECO:0000256" key="3">
    <source>
        <dbReference type="ARBA" id="ARBA00005349"/>
    </source>
</evidence>
<keyword evidence="7" id="KW-0503">Monooxygenase</keyword>
<dbReference type="PRINTS" id="PR00420">
    <property type="entry name" value="RNGMNOXGNASE"/>
</dbReference>
<keyword evidence="5" id="KW-0274">FAD</keyword>
<dbReference type="PROSITE" id="PS01304">
    <property type="entry name" value="UBIH"/>
    <property type="match status" value="1"/>
</dbReference>
<proteinExistence type="inferred from homology"/>
<keyword evidence="12" id="KW-1185">Reference proteome</keyword>
<dbReference type="SUPFAM" id="SSF51905">
    <property type="entry name" value="FAD/NAD(P)-binding domain"/>
    <property type="match status" value="1"/>
</dbReference>
<dbReference type="InterPro" id="IPR051205">
    <property type="entry name" value="UbiH/COQ6_monooxygenase"/>
</dbReference>
<feature type="transmembrane region" description="Helical" evidence="9">
    <location>
        <begin position="12"/>
        <end position="31"/>
    </location>
</feature>
<dbReference type="Gene3D" id="3.50.50.60">
    <property type="entry name" value="FAD/NAD(P)-binding domain"/>
    <property type="match status" value="2"/>
</dbReference>
<evidence type="ECO:0000256" key="6">
    <source>
        <dbReference type="ARBA" id="ARBA00023002"/>
    </source>
</evidence>
<keyword evidence="9" id="KW-0812">Transmembrane</keyword>
<keyword evidence="9" id="KW-0472">Membrane</keyword>
<reference evidence="11 12" key="1">
    <citation type="submission" date="2019-03" db="EMBL/GenBank/DDBJ databases">
        <title>Genomic Encyclopedia of Type Strains, Phase IV (KMG-IV): sequencing the most valuable type-strain genomes for metagenomic binning, comparative biology and taxonomic classification.</title>
        <authorList>
            <person name="Goeker M."/>
        </authorList>
    </citation>
    <scope>NUCLEOTIDE SEQUENCE [LARGE SCALE GENOMIC DNA]</scope>
    <source>
        <strain evidence="11 12">DSM 15505</strain>
    </source>
</reference>
<evidence type="ECO:0000313" key="11">
    <source>
        <dbReference type="EMBL" id="TDT40155.1"/>
    </source>
</evidence>
<dbReference type="GO" id="GO:0019168">
    <property type="term" value="F:2-polyprenylphenol 6-hydroxylase activity"/>
    <property type="evidence" value="ECO:0007669"/>
    <property type="project" value="TreeGrafter"/>
</dbReference>
<dbReference type="InterPro" id="IPR018168">
    <property type="entry name" value="Ubi_Hdrlase_CS"/>
</dbReference>
<dbReference type="InterPro" id="IPR010971">
    <property type="entry name" value="UbiH/COQ6"/>
</dbReference>
<organism evidence="11 12">
    <name type="scientific">Halospina denitrificans</name>
    <dbReference type="NCBI Taxonomy" id="332522"/>
    <lineage>
        <taxon>Bacteria</taxon>
        <taxon>Pseudomonadati</taxon>
        <taxon>Pseudomonadota</taxon>
        <taxon>Gammaproteobacteria</taxon>
        <taxon>Halospina</taxon>
    </lineage>
</organism>
<sequence>MSEEAMTERTQIAIVGGGMVGAALALALSRLELNVTVIEPQPRESLLHPADPVESVHDFEPRVSALTESTRQLLTDLGAWPVIESARHCAYRQMRVWDADGTGSIHFDSADLQTERLGTIVENRFVLSALIQAMEHSPGIRWLDSEHVRQWRPTSTGSAVMLGNGRWLEASLVIGADGANSRIRQWAGLATREWDYDQQAIVCTARLENAHQHTAWQRFMSTGPVAYLPMANEQHSDHFVSIVWSQDVPESARLMNLDDGAFAMELGDALENVLGDVQEISKRHAIPLRQRHAREYIRPGVALVGDAAHTIHPLAGQGVNLGFADVAVLADEIRRAQDRGLNPAHLSALQRYQRRRKVENLSLMAAMEGFKQLFGRDEMPLRWLRNTGMRWLDGQTFIKNRIASEAMGMSHPLPRFDI</sequence>
<keyword evidence="4" id="KW-0285">Flavoprotein</keyword>
<evidence type="ECO:0000256" key="9">
    <source>
        <dbReference type="SAM" id="Phobius"/>
    </source>
</evidence>
<dbReference type="AlphaFoldDB" id="A0A4R7JQG6"/>
<comment type="pathway">
    <text evidence="2">Cofactor biosynthesis; ubiquinone biosynthesis.</text>
</comment>
<dbReference type="InterPro" id="IPR002938">
    <property type="entry name" value="FAD-bd"/>
</dbReference>
<evidence type="ECO:0000256" key="8">
    <source>
        <dbReference type="ARBA" id="ARBA00065734"/>
    </source>
</evidence>
<comment type="similarity">
    <text evidence="3">Belongs to the UbiH/COQ6 family.</text>
</comment>
<name>A0A4R7JQG6_9GAMM</name>
<dbReference type="EMBL" id="SOAX01000004">
    <property type="protein sequence ID" value="TDT40155.1"/>
    <property type="molecule type" value="Genomic_DNA"/>
</dbReference>
<evidence type="ECO:0000256" key="5">
    <source>
        <dbReference type="ARBA" id="ARBA00022827"/>
    </source>
</evidence>
<accession>A0A4R7JQG6</accession>
<evidence type="ECO:0000256" key="1">
    <source>
        <dbReference type="ARBA" id="ARBA00001974"/>
    </source>
</evidence>
<dbReference type="GO" id="GO:0110142">
    <property type="term" value="C:ubiquinone biosynthesis complex"/>
    <property type="evidence" value="ECO:0007669"/>
    <property type="project" value="UniProtKB-ARBA"/>
</dbReference>
<evidence type="ECO:0000256" key="2">
    <source>
        <dbReference type="ARBA" id="ARBA00004749"/>
    </source>
</evidence>
<dbReference type="RefSeq" id="WP_243865002.1">
    <property type="nucleotide sequence ID" value="NZ_SOAX01000004.1"/>
</dbReference>
<dbReference type="Pfam" id="PF01494">
    <property type="entry name" value="FAD_binding_3"/>
    <property type="match status" value="1"/>
</dbReference>
<dbReference type="GO" id="GO:0006744">
    <property type="term" value="P:ubiquinone biosynthetic process"/>
    <property type="evidence" value="ECO:0007669"/>
    <property type="project" value="UniProtKB-UniPathway"/>
</dbReference>
<comment type="cofactor">
    <cofactor evidence="1">
        <name>FAD</name>
        <dbReference type="ChEBI" id="CHEBI:57692"/>
    </cofactor>
</comment>
<evidence type="ECO:0000313" key="12">
    <source>
        <dbReference type="Proteomes" id="UP000295830"/>
    </source>
</evidence>
<dbReference type="NCBIfam" id="TIGR01988">
    <property type="entry name" value="Ubi-OHases"/>
    <property type="match status" value="1"/>
</dbReference>
<evidence type="ECO:0000256" key="4">
    <source>
        <dbReference type="ARBA" id="ARBA00022630"/>
    </source>
</evidence>
<dbReference type="GO" id="GO:0071949">
    <property type="term" value="F:FAD binding"/>
    <property type="evidence" value="ECO:0007669"/>
    <property type="project" value="InterPro"/>
</dbReference>
<keyword evidence="6" id="KW-0560">Oxidoreductase</keyword>
<evidence type="ECO:0000259" key="10">
    <source>
        <dbReference type="Pfam" id="PF01494"/>
    </source>
</evidence>
<gene>
    <name evidence="11" type="ORF">DES49_1919</name>
</gene>
<dbReference type="FunFam" id="3.50.50.60:FF:000021">
    <property type="entry name" value="Ubiquinone biosynthesis monooxygenase COQ6"/>
    <property type="match status" value="1"/>
</dbReference>
<evidence type="ECO:0000256" key="7">
    <source>
        <dbReference type="ARBA" id="ARBA00023033"/>
    </source>
</evidence>
<comment type="subunit">
    <text evidence="8">Component of the Ubi complex metabolon, which regroups five ubiquinone biosynthesis proteins (UbiE, UbiF, UbiG, UbiH and UbiI) and two accessory factors (UbiK and the lipid-binding protein UbiJ).</text>
</comment>
<dbReference type="PANTHER" id="PTHR43876:SF7">
    <property type="entry name" value="UBIQUINONE BIOSYNTHESIS MONOOXYGENASE COQ6, MITOCHONDRIAL"/>
    <property type="match status" value="1"/>
</dbReference>